<protein>
    <submittedName>
        <fullName evidence="3">Uncharacterized protein</fullName>
    </submittedName>
</protein>
<dbReference type="EMBL" id="NTBI01000001">
    <property type="protein sequence ID" value="PAX18558.1"/>
    <property type="molecule type" value="Genomic_DNA"/>
</dbReference>
<feature type="transmembrane region" description="Helical" evidence="2">
    <location>
        <begin position="12"/>
        <end position="32"/>
    </location>
</feature>
<feature type="transmembrane region" description="Helical" evidence="2">
    <location>
        <begin position="77"/>
        <end position="99"/>
    </location>
</feature>
<evidence type="ECO:0000256" key="2">
    <source>
        <dbReference type="SAM" id="Phobius"/>
    </source>
</evidence>
<accession>A0A2A2T958</accession>
<gene>
    <name evidence="3" type="ORF">CLI92_01750</name>
</gene>
<reference evidence="3 4" key="1">
    <citation type="submission" date="2017-08" db="EMBL/GenBank/DDBJ databases">
        <title>WGS of Clinical strains of the CDC Group NO-1 linked to zoonotic infections in humans.</title>
        <authorList>
            <person name="Bernier A.-M."/>
            <person name="Bernard K."/>
        </authorList>
    </citation>
    <scope>NUCLEOTIDE SEQUENCE [LARGE SCALE GENOMIC DNA]</scope>
    <source>
        <strain evidence="3 4">NML91-0035</strain>
    </source>
</reference>
<sequence>MHQTTDEHRPLWPWTLAVLLGIVLINGGLYALRCPASPPVDWAHWRNAVVFQLLFLYVPWLLRTVFATIEETGPRLALGAAIASVFLMISNQAGVALLFSDAVNQQNTRQSIGWACWSDMPSAPPPAPNNPRCDRQTFSKQPHKPPRHESDAEAAPQSGRNGVQNKKFLY</sequence>
<feature type="region of interest" description="Disordered" evidence="1">
    <location>
        <begin position="123"/>
        <end position="170"/>
    </location>
</feature>
<keyword evidence="2" id="KW-0812">Transmembrane</keyword>
<comment type="caution">
    <text evidence="3">The sequence shown here is derived from an EMBL/GenBank/DDBJ whole genome shotgun (WGS) entry which is preliminary data.</text>
</comment>
<name>A0A2A2T958_9BURK</name>
<dbReference type="AlphaFoldDB" id="A0A2A2T958"/>
<proteinExistence type="predicted"/>
<dbReference type="GeneID" id="93873249"/>
<keyword evidence="2" id="KW-1133">Transmembrane helix</keyword>
<dbReference type="Proteomes" id="UP000217780">
    <property type="component" value="Unassembled WGS sequence"/>
</dbReference>
<feature type="transmembrane region" description="Helical" evidence="2">
    <location>
        <begin position="44"/>
        <end position="62"/>
    </location>
</feature>
<evidence type="ECO:0000313" key="4">
    <source>
        <dbReference type="Proteomes" id="UP000217780"/>
    </source>
</evidence>
<evidence type="ECO:0000256" key="1">
    <source>
        <dbReference type="SAM" id="MobiDB-lite"/>
    </source>
</evidence>
<dbReference type="RefSeq" id="WP_095543619.1">
    <property type="nucleotide sequence ID" value="NZ_NSJC01000038.1"/>
</dbReference>
<evidence type="ECO:0000313" key="3">
    <source>
        <dbReference type="EMBL" id="PAX18558.1"/>
    </source>
</evidence>
<keyword evidence="2" id="KW-0472">Membrane</keyword>
<organism evidence="3 4">
    <name type="scientific">Vandammella animalimorsus</name>
    <dbReference type="NCBI Taxonomy" id="2029117"/>
    <lineage>
        <taxon>Bacteria</taxon>
        <taxon>Pseudomonadati</taxon>
        <taxon>Pseudomonadota</taxon>
        <taxon>Betaproteobacteria</taxon>
        <taxon>Burkholderiales</taxon>
        <taxon>Comamonadaceae</taxon>
        <taxon>Vandammella</taxon>
    </lineage>
</organism>